<dbReference type="RefSeq" id="WP_230756169.1">
    <property type="nucleotide sequence ID" value="NZ_JAINWA010000003.1"/>
</dbReference>
<proteinExistence type="predicted"/>
<dbReference type="Proteomes" id="UP001198163">
    <property type="component" value="Unassembled WGS sequence"/>
</dbReference>
<feature type="compositionally biased region" description="Polar residues" evidence="1">
    <location>
        <begin position="1"/>
        <end position="19"/>
    </location>
</feature>
<comment type="caution">
    <text evidence="2">The sequence shown here is derived from an EMBL/GenBank/DDBJ whole genome shotgun (WGS) entry which is preliminary data.</text>
</comment>
<keyword evidence="3" id="KW-1185">Reference proteome</keyword>
<accession>A0AAE3EK06</accession>
<evidence type="ECO:0000256" key="1">
    <source>
        <dbReference type="SAM" id="MobiDB-lite"/>
    </source>
</evidence>
<evidence type="ECO:0000313" key="3">
    <source>
        <dbReference type="Proteomes" id="UP001198163"/>
    </source>
</evidence>
<feature type="region of interest" description="Disordered" evidence="1">
    <location>
        <begin position="1"/>
        <end position="35"/>
    </location>
</feature>
<name>A0AAE3EK06_9SPIR</name>
<organism evidence="2 3">
    <name type="scientific">Teretinema zuelzerae</name>
    <dbReference type="NCBI Taxonomy" id="156"/>
    <lineage>
        <taxon>Bacteria</taxon>
        <taxon>Pseudomonadati</taxon>
        <taxon>Spirochaetota</taxon>
        <taxon>Spirochaetia</taxon>
        <taxon>Spirochaetales</taxon>
        <taxon>Treponemataceae</taxon>
        <taxon>Teretinema</taxon>
    </lineage>
</organism>
<gene>
    <name evidence="2" type="ORF">K7J14_11160</name>
</gene>
<dbReference type="AlphaFoldDB" id="A0AAE3EK06"/>
<protein>
    <submittedName>
        <fullName evidence="2">Uncharacterized protein</fullName>
    </submittedName>
</protein>
<reference evidence="2" key="1">
    <citation type="submission" date="2021-08" db="EMBL/GenBank/DDBJ databases">
        <title>Comparative analyses of Brucepasteria parasyntrophica and Teretinema zuelzerae.</title>
        <authorList>
            <person name="Song Y."/>
            <person name="Brune A."/>
        </authorList>
    </citation>
    <scope>NUCLEOTIDE SEQUENCE</scope>
    <source>
        <strain evidence="2">DSM 1903</strain>
    </source>
</reference>
<sequence>MNRNTSRIDVQYTSDSVNETLPPRLPAPDAGASGTGETGVIRTLWYNQGEDQFLRLDDSIEVPSFPVHHDIRSHRPPVLYEENLAKVLRQCVRAIPSLFAGTTWYFDPVSILTPSFFRIDEWNGARYLYVCRLDLAARPLEMNILAQGSNDRTHQYLSRRLYFECDWFPLAGGPEGAFDIEASIPATWKGEAGQGYMIHGIWMDSDINKFFSKLILPPGIRNHPYYPLTCKRHCVSMNAAGRRNPGALHAARSFIEPALEDILSYLNTYSFSELAPLFVGLKKDVPEELSQEWKNLSVRPYLNEQDNKEYQIVF</sequence>
<evidence type="ECO:0000313" key="2">
    <source>
        <dbReference type="EMBL" id="MCD1655251.1"/>
    </source>
</evidence>
<dbReference type="EMBL" id="JAINWA010000003">
    <property type="protein sequence ID" value="MCD1655251.1"/>
    <property type="molecule type" value="Genomic_DNA"/>
</dbReference>